<dbReference type="Proteomes" id="UP001187682">
    <property type="component" value="Unassembled WGS sequence"/>
</dbReference>
<evidence type="ECO:0000313" key="3">
    <source>
        <dbReference type="Proteomes" id="UP001187682"/>
    </source>
</evidence>
<feature type="compositionally biased region" description="Basic and acidic residues" evidence="1">
    <location>
        <begin position="27"/>
        <end position="36"/>
    </location>
</feature>
<evidence type="ECO:0000313" key="2">
    <source>
        <dbReference type="EMBL" id="SPO05947.1"/>
    </source>
</evidence>
<name>A0AAE8N4M9_9PEZI</name>
<dbReference type="EMBL" id="ONZQ02000014">
    <property type="protein sequence ID" value="SPO05947.1"/>
    <property type="molecule type" value="Genomic_DNA"/>
</dbReference>
<keyword evidence="3" id="KW-1185">Reference proteome</keyword>
<comment type="caution">
    <text evidence="2">The sequence shown here is derived from an EMBL/GenBank/DDBJ whole genome shotgun (WGS) entry which is preliminary data.</text>
</comment>
<sequence>MSDEATVDGQQDNDFGIQRIDGAYDDPEIRGMRMERSPSFSKSPVTTSRAP</sequence>
<feature type="region of interest" description="Disordered" evidence="1">
    <location>
        <begin position="1"/>
        <end position="51"/>
    </location>
</feature>
<reference evidence="2" key="1">
    <citation type="submission" date="2018-03" db="EMBL/GenBank/DDBJ databases">
        <authorList>
            <person name="Guldener U."/>
        </authorList>
    </citation>
    <scope>NUCLEOTIDE SEQUENCE</scope>
</reference>
<protein>
    <submittedName>
        <fullName evidence="2">Uncharacterized protein</fullName>
    </submittedName>
</protein>
<dbReference type="AlphaFoldDB" id="A0AAE8N4M9"/>
<proteinExistence type="predicted"/>
<feature type="compositionally biased region" description="Polar residues" evidence="1">
    <location>
        <begin position="38"/>
        <end position="51"/>
    </location>
</feature>
<gene>
    <name evidence="2" type="ORF">DNG_08636</name>
</gene>
<organism evidence="2 3">
    <name type="scientific">Cephalotrichum gorgonifer</name>
    <dbReference type="NCBI Taxonomy" id="2041049"/>
    <lineage>
        <taxon>Eukaryota</taxon>
        <taxon>Fungi</taxon>
        <taxon>Dikarya</taxon>
        <taxon>Ascomycota</taxon>
        <taxon>Pezizomycotina</taxon>
        <taxon>Sordariomycetes</taxon>
        <taxon>Hypocreomycetidae</taxon>
        <taxon>Microascales</taxon>
        <taxon>Microascaceae</taxon>
        <taxon>Cephalotrichum</taxon>
    </lineage>
</organism>
<evidence type="ECO:0000256" key="1">
    <source>
        <dbReference type="SAM" id="MobiDB-lite"/>
    </source>
</evidence>
<accession>A0AAE8N4M9</accession>